<comment type="cofactor">
    <cofactor evidence="8">
        <name>Zn(2+)</name>
        <dbReference type="ChEBI" id="CHEBI:29105"/>
    </cofactor>
    <text evidence="8">Binds 1 zinc ion.</text>
</comment>
<dbReference type="SMART" id="SM00659">
    <property type="entry name" value="RPOLCX"/>
    <property type="match status" value="1"/>
</dbReference>
<keyword evidence="2 8" id="KW-0963">Cytoplasm</keyword>
<keyword evidence="5 8" id="KW-0479">Metal-binding</keyword>
<keyword evidence="1 8" id="KW-0240">DNA-directed RNA polymerase</keyword>
<dbReference type="InterPro" id="IPR029040">
    <property type="entry name" value="RPABC4/Spt4"/>
</dbReference>
<dbReference type="GO" id="GO:0006351">
    <property type="term" value="P:DNA-templated transcription"/>
    <property type="evidence" value="ECO:0007669"/>
    <property type="project" value="UniProtKB-UniRule"/>
</dbReference>
<comment type="caution">
    <text evidence="9">The sequence shown here is derived from an EMBL/GenBank/DDBJ whole genome shotgun (WGS) entry which is preliminary data.</text>
</comment>
<evidence type="ECO:0000256" key="2">
    <source>
        <dbReference type="ARBA" id="ARBA00022490"/>
    </source>
</evidence>
<dbReference type="AlphaFoldDB" id="A0A2D6LPU3"/>
<dbReference type="GO" id="GO:0000428">
    <property type="term" value="C:DNA-directed RNA polymerase complex"/>
    <property type="evidence" value="ECO:0007669"/>
    <property type="project" value="UniProtKB-KW"/>
</dbReference>
<comment type="catalytic activity">
    <reaction evidence="8">
        <text>RNA(n) + a ribonucleoside 5'-triphosphate = RNA(n+1) + diphosphate</text>
        <dbReference type="Rhea" id="RHEA:21248"/>
        <dbReference type="Rhea" id="RHEA-COMP:14527"/>
        <dbReference type="Rhea" id="RHEA-COMP:17342"/>
        <dbReference type="ChEBI" id="CHEBI:33019"/>
        <dbReference type="ChEBI" id="CHEBI:61557"/>
        <dbReference type="ChEBI" id="CHEBI:140395"/>
        <dbReference type="EC" id="2.7.7.6"/>
    </reaction>
</comment>
<protein>
    <recommendedName>
        <fullName evidence="8">DNA-directed RNA polymerase subunit Rpo12</fullName>
        <ecNumber evidence="8">2.7.7.6</ecNumber>
    </recommendedName>
    <alternativeName>
        <fullName evidence="8">DNA-directed RNA polymerase subunit P</fullName>
    </alternativeName>
</protein>
<name>A0A2D6LPU3_9ARCH</name>
<proteinExistence type="inferred from homology"/>
<evidence type="ECO:0000256" key="1">
    <source>
        <dbReference type="ARBA" id="ARBA00022478"/>
    </source>
</evidence>
<evidence type="ECO:0000313" key="10">
    <source>
        <dbReference type="Proteomes" id="UP000226712"/>
    </source>
</evidence>
<gene>
    <name evidence="8" type="primary">rpo12</name>
    <name evidence="8" type="synonym">rpoP</name>
    <name evidence="9" type="ORF">CL944_01435</name>
</gene>
<comment type="function">
    <text evidence="8">DNA-dependent RNA polymerase (RNAP) catalyzes the transcription of DNA into RNA using the four ribonucleoside triphosphates as substrates.</text>
</comment>
<dbReference type="GO" id="GO:0003899">
    <property type="term" value="F:DNA-directed RNA polymerase activity"/>
    <property type="evidence" value="ECO:0007669"/>
    <property type="project" value="UniProtKB-UniRule"/>
</dbReference>
<evidence type="ECO:0000313" key="9">
    <source>
        <dbReference type="EMBL" id="MAG18118.1"/>
    </source>
</evidence>
<dbReference type="SUPFAM" id="SSF63393">
    <property type="entry name" value="RNA polymerase subunits"/>
    <property type="match status" value="1"/>
</dbReference>
<accession>A0A2D6LPU3</accession>
<feature type="binding site" evidence="8">
    <location>
        <position position="24"/>
    </location>
    <ligand>
        <name>Zn(2+)</name>
        <dbReference type="ChEBI" id="CHEBI:29105"/>
    </ligand>
</feature>
<dbReference type="EMBL" id="NZBD01000008">
    <property type="protein sequence ID" value="MAG18118.1"/>
    <property type="molecule type" value="Genomic_DNA"/>
</dbReference>
<dbReference type="Proteomes" id="UP000226712">
    <property type="component" value="Unassembled WGS sequence"/>
</dbReference>
<organism evidence="9 10">
    <name type="scientific">Candidatus Iainarchaeum sp</name>
    <dbReference type="NCBI Taxonomy" id="3101447"/>
    <lineage>
        <taxon>Archaea</taxon>
        <taxon>Candidatus Iainarchaeota</taxon>
        <taxon>Candidatus Iainarchaeia</taxon>
        <taxon>Candidatus Iainarchaeales</taxon>
        <taxon>Candidatus Iainarchaeaceae</taxon>
        <taxon>Candidatus Iainarchaeum</taxon>
    </lineage>
</organism>
<sequence length="43" mass="4717">MYLCLNCGKEVATLPNGAIRCPGCGYKVFSKIREPITKTVNAR</sequence>
<comment type="subcellular location">
    <subcellularLocation>
        <location evidence="8">Cytoplasm</location>
    </subcellularLocation>
</comment>
<dbReference type="EC" id="2.7.7.6" evidence="8"/>
<keyword evidence="7 8" id="KW-0804">Transcription</keyword>
<feature type="binding site" evidence="8">
    <location>
        <position position="21"/>
    </location>
    <ligand>
        <name>Zn(2+)</name>
        <dbReference type="ChEBI" id="CHEBI:29105"/>
    </ligand>
</feature>
<keyword evidence="6 8" id="KW-0862">Zinc</keyword>
<dbReference type="GO" id="GO:0008270">
    <property type="term" value="F:zinc ion binding"/>
    <property type="evidence" value="ECO:0007669"/>
    <property type="project" value="UniProtKB-UniRule"/>
</dbReference>
<evidence type="ECO:0000256" key="7">
    <source>
        <dbReference type="ARBA" id="ARBA00023163"/>
    </source>
</evidence>
<evidence type="ECO:0000256" key="6">
    <source>
        <dbReference type="ARBA" id="ARBA00022833"/>
    </source>
</evidence>
<dbReference type="Gene3D" id="2.20.28.30">
    <property type="entry name" value="RNA polymerase ii, chain L"/>
    <property type="match status" value="1"/>
</dbReference>
<feature type="binding site" evidence="8">
    <location>
        <position position="7"/>
    </location>
    <ligand>
        <name>Zn(2+)</name>
        <dbReference type="ChEBI" id="CHEBI:29105"/>
    </ligand>
</feature>
<evidence type="ECO:0000256" key="5">
    <source>
        <dbReference type="ARBA" id="ARBA00022723"/>
    </source>
</evidence>
<keyword evidence="3 8" id="KW-0808">Transferase</keyword>
<dbReference type="GO" id="GO:0005737">
    <property type="term" value="C:cytoplasm"/>
    <property type="evidence" value="ECO:0007669"/>
    <property type="project" value="UniProtKB-SubCell"/>
</dbReference>
<comment type="subunit">
    <text evidence="8">Part of the RNA polymerase complex.</text>
</comment>
<dbReference type="GO" id="GO:0003677">
    <property type="term" value="F:DNA binding"/>
    <property type="evidence" value="ECO:0007669"/>
    <property type="project" value="InterPro"/>
</dbReference>
<keyword evidence="4 8" id="KW-0548">Nucleotidyltransferase</keyword>
<dbReference type="HAMAP" id="MF_00615">
    <property type="entry name" value="RNApol_arch_Rpo12"/>
    <property type="match status" value="1"/>
</dbReference>
<evidence type="ECO:0000256" key="8">
    <source>
        <dbReference type="HAMAP-Rule" id="MF_00615"/>
    </source>
</evidence>
<evidence type="ECO:0000256" key="3">
    <source>
        <dbReference type="ARBA" id="ARBA00022679"/>
    </source>
</evidence>
<dbReference type="InterPro" id="IPR006591">
    <property type="entry name" value="RNAP_P/RPABC4"/>
</dbReference>
<evidence type="ECO:0000256" key="4">
    <source>
        <dbReference type="ARBA" id="ARBA00022695"/>
    </source>
</evidence>
<dbReference type="InterPro" id="IPR023464">
    <property type="entry name" value="Rpo12"/>
</dbReference>
<comment type="similarity">
    <text evidence="8">Belongs to the archaeal Rpo12/eukaryotic RPC10 RNA polymerase subunit family.</text>
</comment>
<dbReference type="Pfam" id="PF03604">
    <property type="entry name" value="Zn_ribbon_RPAB4"/>
    <property type="match status" value="1"/>
</dbReference>
<reference evidence="10" key="1">
    <citation type="submission" date="2017-09" db="EMBL/GenBank/DDBJ databases">
        <title>The Reconstruction of 2,631 Draft Metagenome-Assembled Genomes from the Global Oceans.</title>
        <authorList>
            <person name="Tully B.J."/>
            <person name="Graham E.D."/>
            <person name="Heidelberg J.F."/>
        </authorList>
    </citation>
    <scope>NUCLEOTIDE SEQUENCE [LARGE SCALE GENOMIC DNA]</scope>
</reference>